<feature type="region of interest" description="Disordered" evidence="1">
    <location>
        <begin position="1"/>
        <end position="54"/>
    </location>
</feature>
<evidence type="ECO:0000256" key="2">
    <source>
        <dbReference type="SAM" id="Phobius"/>
    </source>
</evidence>
<dbReference type="Proteomes" id="UP000195781">
    <property type="component" value="Unassembled WGS sequence"/>
</dbReference>
<keyword evidence="2" id="KW-0472">Membrane</keyword>
<feature type="compositionally biased region" description="Acidic residues" evidence="1">
    <location>
        <begin position="16"/>
        <end position="31"/>
    </location>
</feature>
<evidence type="ECO:0008006" key="5">
    <source>
        <dbReference type="Google" id="ProtNLM"/>
    </source>
</evidence>
<comment type="caution">
    <text evidence="3">The sequence shown here is derived from an EMBL/GenBank/DDBJ whole genome shotgun (WGS) entry which is preliminary data.</text>
</comment>
<organism evidence="3 4">
    <name type="scientific">[Collinsella] massiliensis</name>
    <dbReference type="NCBI Taxonomy" id="1232426"/>
    <lineage>
        <taxon>Bacteria</taxon>
        <taxon>Bacillati</taxon>
        <taxon>Actinomycetota</taxon>
        <taxon>Coriobacteriia</taxon>
        <taxon>Coriobacteriales</taxon>
        <taxon>Coriobacteriaceae</taxon>
        <taxon>Enorma</taxon>
    </lineage>
</organism>
<keyword evidence="2" id="KW-1133">Transmembrane helix</keyword>
<keyword evidence="2" id="KW-0812">Transmembrane</keyword>
<protein>
    <recommendedName>
        <fullName evidence="5">DUF2273 domain-containing protein</fullName>
    </recommendedName>
</protein>
<dbReference type="OrthoDB" id="3183853at2"/>
<dbReference type="EMBL" id="NFIE01000016">
    <property type="protein sequence ID" value="OUN87542.1"/>
    <property type="molecule type" value="Genomic_DNA"/>
</dbReference>
<evidence type="ECO:0000256" key="1">
    <source>
        <dbReference type="SAM" id="MobiDB-lite"/>
    </source>
</evidence>
<dbReference type="Pfam" id="PF10031">
    <property type="entry name" value="DUF2273"/>
    <property type="match status" value="1"/>
</dbReference>
<feature type="transmembrane region" description="Helical" evidence="2">
    <location>
        <begin position="90"/>
        <end position="115"/>
    </location>
</feature>
<evidence type="ECO:0000313" key="3">
    <source>
        <dbReference type="EMBL" id="OUN87542.1"/>
    </source>
</evidence>
<name>A0A1Y3XPW5_9ACTN</name>
<dbReference type="RefSeq" id="WP_094335752.1">
    <property type="nucleotide sequence ID" value="NZ_NFIE01000016.1"/>
</dbReference>
<reference evidence="4" key="1">
    <citation type="submission" date="2017-04" db="EMBL/GenBank/DDBJ databases">
        <title>Function of individual gut microbiota members based on whole genome sequencing of pure cultures obtained from chicken caecum.</title>
        <authorList>
            <person name="Medvecky M."/>
            <person name="Cejkova D."/>
            <person name="Polansky O."/>
            <person name="Karasova D."/>
            <person name="Kubasova T."/>
            <person name="Cizek A."/>
            <person name="Rychlik I."/>
        </authorList>
    </citation>
    <scope>NUCLEOTIDE SEQUENCE [LARGE SCALE GENOMIC DNA]</scope>
    <source>
        <strain evidence="4">An5</strain>
    </source>
</reference>
<sequence>MSKHSGSGSAPKLTIEQDDQQAPDAVVDEATAEQAASGEASGGASTKRGRRKKRLDHEDLEEAVGFIQGLGAAAWAYARSHPYTVGYGFTGFVLAVLVLTIGLWSTIIIAVFVVVGAMIGQIRDGDNGIVNFFSGLIGSRRS</sequence>
<evidence type="ECO:0000313" key="4">
    <source>
        <dbReference type="Proteomes" id="UP000195781"/>
    </source>
</evidence>
<gene>
    <name evidence="3" type="ORF">B5G02_07275</name>
</gene>
<feature type="compositionally biased region" description="Low complexity" evidence="1">
    <location>
        <begin position="32"/>
        <end position="46"/>
    </location>
</feature>
<accession>A0A1Y3XPW5</accession>
<dbReference type="InterPro" id="IPR018730">
    <property type="entry name" value="DUF2273"/>
</dbReference>
<dbReference type="AlphaFoldDB" id="A0A1Y3XPW5"/>
<keyword evidence="4" id="KW-1185">Reference proteome</keyword>
<proteinExistence type="predicted"/>